<dbReference type="InterPro" id="IPR035448">
    <property type="entry name" value="PI3Kc"/>
</dbReference>
<dbReference type="CDD" id="cd00891">
    <property type="entry name" value="PI3Kc"/>
    <property type="match status" value="1"/>
</dbReference>
<feature type="region of interest" description="Disordered" evidence="6">
    <location>
        <begin position="532"/>
        <end position="553"/>
    </location>
</feature>
<dbReference type="PROSITE" id="PS51547">
    <property type="entry name" value="C2_PI3K"/>
    <property type="match status" value="1"/>
</dbReference>
<proteinExistence type="inferred from homology"/>
<dbReference type="Proteomes" id="UP001174909">
    <property type="component" value="Unassembled WGS sequence"/>
</dbReference>
<dbReference type="InterPro" id="IPR001263">
    <property type="entry name" value="PI3K_accessory_dom"/>
</dbReference>
<feature type="compositionally biased region" description="Acidic residues" evidence="6">
    <location>
        <begin position="673"/>
        <end position="683"/>
    </location>
</feature>
<feature type="domain" description="PIK helical" evidence="8">
    <location>
        <begin position="1319"/>
        <end position="1505"/>
    </location>
</feature>
<evidence type="ECO:0000259" key="9">
    <source>
        <dbReference type="PROSITE" id="PS51546"/>
    </source>
</evidence>
<dbReference type="Gene3D" id="3.30.1010.10">
    <property type="entry name" value="Phosphatidylinositol 3-kinase Catalytic Subunit, Chain A, domain 4"/>
    <property type="match status" value="2"/>
</dbReference>
<feature type="compositionally biased region" description="Basic residues" evidence="6">
    <location>
        <begin position="837"/>
        <end position="851"/>
    </location>
</feature>
<name>A0AA35SMW2_GEOBA</name>
<dbReference type="Pfam" id="PF00792">
    <property type="entry name" value="PI3K_C2"/>
    <property type="match status" value="1"/>
</dbReference>
<evidence type="ECO:0000259" key="8">
    <source>
        <dbReference type="PROSITE" id="PS51545"/>
    </source>
</evidence>
<dbReference type="Gene3D" id="1.10.1070.11">
    <property type="entry name" value="Phosphatidylinositol 3-/4-kinase, catalytic domain"/>
    <property type="match status" value="1"/>
</dbReference>
<reference evidence="11" key="1">
    <citation type="submission" date="2023-03" db="EMBL/GenBank/DDBJ databases">
        <authorList>
            <person name="Steffen K."/>
            <person name="Cardenas P."/>
        </authorList>
    </citation>
    <scope>NUCLEOTIDE SEQUENCE</scope>
</reference>
<accession>A0AA35SMW2</accession>
<dbReference type="InterPro" id="IPR042236">
    <property type="entry name" value="PI3K_accessory_sf"/>
</dbReference>
<dbReference type="GO" id="GO:0016303">
    <property type="term" value="F:1-phosphatidylinositol-3-kinase activity"/>
    <property type="evidence" value="ECO:0007669"/>
    <property type="project" value="TreeGrafter"/>
</dbReference>
<dbReference type="Pfam" id="PF00454">
    <property type="entry name" value="PI3_PI4_kinase"/>
    <property type="match status" value="1"/>
</dbReference>
<dbReference type="EMBL" id="CASHTH010002543">
    <property type="protein sequence ID" value="CAI8031536.1"/>
    <property type="molecule type" value="Genomic_DNA"/>
</dbReference>
<dbReference type="GO" id="GO:0043491">
    <property type="term" value="P:phosphatidylinositol 3-kinase/protein kinase B signal transduction"/>
    <property type="evidence" value="ECO:0007669"/>
    <property type="project" value="TreeGrafter"/>
</dbReference>
<feature type="domain" description="PI3K-RBD" evidence="9">
    <location>
        <begin position="1026"/>
        <end position="1117"/>
    </location>
</feature>
<dbReference type="GO" id="GO:0005524">
    <property type="term" value="F:ATP binding"/>
    <property type="evidence" value="ECO:0007669"/>
    <property type="project" value="UniProtKB-KW"/>
</dbReference>
<feature type="domain" description="PIK helical" evidence="8">
    <location>
        <begin position="1"/>
        <end position="81"/>
    </location>
</feature>
<evidence type="ECO:0000313" key="11">
    <source>
        <dbReference type="EMBL" id="CAI8031536.1"/>
    </source>
</evidence>
<dbReference type="InterPro" id="IPR000341">
    <property type="entry name" value="PI3K_Ras-bd_dom"/>
</dbReference>
<dbReference type="InterPro" id="IPR036940">
    <property type="entry name" value="PI3/4_kinase_cat_sf"/>
</dbReference>
<dbReference type="GO" id="GO:0048015">
    <property type="term" value="P:phosphatidylinositol-mediated signaling"/>
    <property type="evidence" value="ECO:0007669"/>
    <property type="project" value="TreeGrafter"/>
</dbReference>
<keyword evidence="1" id="KW-0808">Transferase</keyword>
<dbReference type="GO" id="GO:0035005">
    <property type="term" value="F:1-phosphatidylinositol-4-phosphate 3-kinase activity"/>
    <property type="evidence" value="ECO:0007669"/>
    <property type="project" value="TreeGrafter"/>
</dbReference>
<dbReference type="PROSITE" id="PS51545">
    <property type="entry name" value="PIK_HELICAL"/>
    <property type="match status" value="2"/>
</dbReference>
<keyword evidence="3" id="KW-0418">Kinase</keyword>
<gene>
    <name evidence="11" type="ORF">GBAR_LOCUS17894</name>
</gene>
<evidence type="ECO:0000256" key="6">
    <source>
        <dbReference type="SAM" id="MobiDB-lite"/>
    </source>
</evidence>
<dbReference type="GO" id="GO:0005737">
    <property type="term" value="C:cytoplasm"/>
    <property type="evidence" value="ECO:0007669"/>
    <property type="project" value="TreeGrafter"/>
</dbReference>
<dbReference type="InterPro" id="IPR002420">
    <property type="entry name" value="PI3K-type_C2_dom"/>
</dbReference>
<evidence type="ECO:0000256" key="2">
    <source>
        <dbReference type="ARBA" id="ARBA00022741"/>
    </source>
</evidence>
<dbReference type="SUPFAM" id="SSF56112">
    <property type="entry name" value="Protein kinase-like (PK-like)"/>
    <property type="match status" value="2"/>
</dbReference>
<dbReference type="PANTHER" id="PTHR10048:SF34">
    <property type="entry name" value="PHOSPHATIDYLINOSITOL 4,5-BISPHOSPHATE 3-KINASE CATALYTIC SUBUNIT GAMMA ISOFORM"/>
    <property type="match status" value="1"/>
</dbReference>
<feature type="compositionally biased region" description="Basic and acidic residues" evidence="6">
    <location>
        <begin position="631"/>
        <end position="640"/>
    </location>
</feature>
<evidence type="ECO:0000259" key="10">
    <source>
        <dbReference type="PROSITE" id="PS51547"/>
    </source>
</evidence>
<dbReference type="PANTHER" id="PTHR10048">
    <property type="entry name" value="PHOSPHATIDYLINOSITOL KINASE"/>
    <property type="match status" value="1"/>
</dbReference>
<dbReference type="GO" id="GO:0016477">
    <property type="term" value="P:cell migration"/>
    <property type="evidence" value="ECO:0007669"/>
    <property type="project" value="TreeGrafter"/>
</dbReference>
<feature type="compositionally biased region" description="Polar residues" evidence="6">
    <location>
        <begin position="568"/>
        <end position="590"/>
    </location>
</feature>
<dbReference type="SUPFAM" id="SSF49562">
    <property type="entry name" value="C2 domain (Calcium/lipid-binding domain, CaLB)"/>
    <property type="match status" value="1"/>
</dbReference>
<dbReference type="SUPFAM" id="SSF54236">
    <property type="entry name" value="Ubiquitin-like"/>
    <property type="match status" value="1"/>
</dbReference>
<feature type="compositionally biased region" description="Basic and acidic residues" evidence="6">
    <location>
        <begin position="804"/>
        <end position="825"/>
    </location>
</feature>
<dbReference type="FunFam" id="1.10.1070.11:FF:000001">
    <property type="entry name" value="Phosphatidylinositol 4,5-bisphosphate 3-kinase catalytic subunit"/>
    <property type="match status" value="1"/>
</dbReference>
<evidence type="ECO:0000256" key="3">
    <source>
        <dbReference type="ARBA" id="ARBA00022777"/>
    </source>
</evidence>
<comment type="similarity">
    <text evidence="5">Belongs to the PI3/PI4-kinase family.</text>
</comment>
<dbReference type="GO" id="GO:0005944">
    <property type="term" value="C:phosphatidylinositol 3-kinase complex, class IB"/>
    <property type="evidence" value="ECO:0007669"/>
    <property type="project" value="TreeGrafter"/>
</dbReference>
<dbReference type="InterPro" id="IPR015433">
    <property type="entry name" value="PI3/4_kinase"/>
</dbReference>
<feature type="domain" description="PI3K/PI4K catalytic" evidence="7">
    <location>
        <begin position="1574"/>
        <end position="1632"/>
    </location>
</feature>
<evidence type="ECO:0000313" key="12">
    <source>
        <dbReference type="Proteomes" id="UP001174909"/>
    </source>
</evidence>
<dbReference type="InterPro" id="IPR018936">
    <property type="entry name" value="PI3/4_kinase_CS"/>
</dbReference>
<dbReference type="Pfam" id="PF00613">
    <property type="entry name" value="PI3Ka"/>
    <property type="match status" value="2"/>
</dbReference>
<dbReference type="GO" id="GO:0005886">
    <property type="term" value="C:plasma membrane"/>
    <property type="evidence" value="ECO:0007669"/>
    <property type="project" value="TreeGrafter"/>
</dbReference>
<evidence type="ECO:0000256" key="1">
    <source>
        <dbReference type="ARBA" id="ARBA00022679"/>
    </source>
</evidence>
<dbReference type="Gene3D" id="3.10.20.770">
    <property type="match status" value="1"/>
</dbReference>
<protein>
    <submittedName>
        <fullName evidence="11">Phosphatidylinositol 4,5-bisphosphate 3-kinase catalytic subunit gamma isoform</fullName>
    </submittedName>
</protein>
<dbReference type="Gene3D" id="2.60.40.150">
    <property type="entry name" value="C2 domain"/>
    <property type="match status" value="1"/>
</dbReference>
<dbReference type="Gene3D" id="1.25.40.70">
    <property type="entry name" value="Phosphatidylinositol 3-kinase, accessory domain (PIK)"/>
    <property type="match status" value="2"/>
</dbReference>
<feature type="region of interest" description="Disordered" evidence="6">
    <location>
        <begin position="756"/>
        <end position="863"/>
    </location>
</feature>
<sequence length="1632" mass="185091">MFAVRALETLSDEQLEDYLLQLVQALKFEANHDSQLARFLLKKALTNKTIGHFFFWYLKSEMHSRLHTARFAVILETYLKGCGESLLTQFTDQVDIQNSLCDMAVKLQKDSDNGADLERMQALVHSRLEELGSPRFTIIPVHNPRQVLGKLNPKKCKVMTSKKRPMWLEMYNIHPSALRQNPIRLILKLGDDLRQDMITLRMFSLFEKLWEEQGLDLELIPYGCMATGPQTGFIEVVKNAKTIKEVSSVTNSTKLFEWIKSHQTNEFGEIDREMVEAAVKKFTRSCAGYSVATYVLGIGDRHNDNIMVTTCGNLFHIDFGHFLGHIKYFMGFKREWAPFVLTPDFVYVMGGENSEMFETYKNLCCRAFLTLRRNADLIINLFSLMKSTGIPELTCVEDTNYIRNVLEIGVTTSEHVAEMSMDLEIVYYEQENGVLQKVGELLVQTRNGASLEDICRDALRKRHNSSGSDSGISTSSTEDSVSEPQLKCYSSLFAAGEESVEIDLSKQPNEVDCILEALQNDTTPVLYLFKEPSPQEERGEGDVEGEDEPALSRKGSGMVKEFLRTPRHSVQTRGSASETPLSPVQSTTDILSEGKPKNGTGRTHSKVFKTHSSDWDIAQKTSVQNSHGKRTLPDKEDPDNRLLERVASELYHCQENLLDLSRTISSPSMATDREEDEREEEEDKVVVENGVGRHSMSNRHLKQDFHPSSAPSPATTPLRSQDSYSDLLTILENSPGQDDRLSPSQFRPKLGTIAVHVQSTPKRSRGQGCRTLQRDAKQSLIPRDSSDLSRTTESYGYEGPPSPRSKEEFSSSLRVEGEGRREGGKGKRASAMLDMKKLRRKTAIRRQRRRDRGSISEPPPETSYSYHVDFVQVSADGQTEHKVPCKEYITVGELKECVVRTLNRHQDEENDGKWKVSDVVLIYSLNEQEFELFNEYQFIYSTALYQSWADEGCTLTPDTTVLRVKSAGRTGERDGKIMARLGHLTGLTPEEGPSEWDGVGVSVEGCRRRLARGPVGQKTLAQIPLDNKVEITFHYQQIFSLVKKVNIHRTAVSVLEELYQCVVACGLIDQEKHQSSDFVLQVSGERSYIAGKNELLCFKDVRRSIIKSEPIHLSISPCPCHLSDTPFQIHSVPVDANSGQPPLHTDIAALSHKECESQALSVWDVKDELSLQVVKLDQLPVRSLPTRTTSLVVEVSLYHGATQLCQTQQTSPQPLNGLVRIKETMNFKIAKKDVPKSARLMFVVRESSQRKESTVGTKKTQAARFLYWGLVSLIDHQSMLRMGEMQVALWRGSGRDGDDWYTPCPCAPPYNNSDPRAVTLTVKFDSYSYPVYYPATIPQSWTSLLGMDEGNTALRKQFHRLLDLIKEGKLHGALPMYIEKLEWGNLSKTLEVYSLLTELMEAKHFPVETALKMLDSNFPDEHVRKFAVSALHELADDELEDILLQLTQALKFEPHHDSPLARLLLKRALHNKRIGHFFFWYLKCELHNPLYAQRCGVILEAYLKGCGESMLRQFEDQVDIQMKLEEIALELKQRCSDDQSKMQSLLPELLETHGVPTFTLTPVYNPRIRLGNLRPNKCKVMSSKKKPQWLEMYNVDPTVLKQSPIRLILKLGDDLRQDMITLRMFSLFEKVG</sequence>
<keyword evidence="12" id="KW-1185">Reference proteome</keyword>
<organism evidence="11 12">
    <name type="scientific">Geodia barretti</name>
    <name type="common">Barrett's horny sponge</name>
    <dbReference type="NCBI Taxonomy" id="519541"/>
    <lineage>
        <taxon>Eukaryota</taxon>
        <taxon>Metazoa</taxon>
        <taxon>Porifera</taxon>
        <taxon>Demospongiae</taxon>
        <taxon>Heteroscleromorpha</taxon>
        <taxon>Tetractinellida</taxon>
        <taxon>Astrophorina</taxon>
        <taxon>Geodiidae</taxon>
        <taxon>Geodia</taxon>
    </lineage>
</organism>
<feature type="domain" description="PI3K/PI4K catalytic" evidence="7">
    <location>
        <begin position="152"/>
        <end position="431"/>
    </location>
</feature>
<keyword evidence="4" id="KW-0067">ATP-binding</keyword>
<evidence type="ECO:0000256" key="4">
    <source>
        <dbReference type="ARBA" id="ARBA00022840"/>
    </source>
</evidence>
<dbReference type="GO" id="GO:0005943">
    <property type="term" value="C:phosphatidylinositol 3-kinase complex, class IA"/>
    <property type="evidence" value="ECO:0007669"/>
    <property type="project" value="TreeGrafter"/>
</dbReference>
<dbReference type="Pfam" id="PF00794">
    <property type="entry name" value="PI3K_rbd"/>
    <property type="match status" value="1"/>
</dbReference>
<dbReference type="SMART" id="SM00146">
    <property type="entry name" value="PI3Kc"/>
    <property type="match status" value="1"/>
</dbReference>
<dbReference type="InterPro" id="IPR000403">
    <property type="entry name" value="PI3/4_kinase_cat_dom"/>
</dbReference>
<dbReference type="PROSITE" id="PS51546">
    <property type="entry name" value="PI3K_RBD"/>
    <property type="match status" value="1"/>
</dbReference>
<dbReference type="InterPro" id="IPR035892">
    <property type="entry name" value="C2_domain_sf"/>
</dbReference>
<dbReference type="SMART" id="SM00145">
    <property type="entry name" value="PI3Ka"/>
    <property type="match status" value="1"/>
</dbReference>
<feature type="compositionally biased region" description="Low complexity" evidence="6">
    <location>
        <begin position="707"/>
        <end position="717"/>
    </location>
</feature>
<keyword evidence="2" id="KW-0547">Nucleotide-binding</keyword>
<dbReference type="InterPro" id="IPR016024">
    <property type="entry name" value="ARM-type_fold"/>
</dbReference>
<dbReference type="SUPFAM" id="SSF48371">
    <property type="entry name" value="ARM repeat"/>
    <property type="match status" value="2"/>
</dbReference>
<feature type="domain" description="C2 PI3K-type" evidence="10">
    <location>
        <begin position="1165"/>
        <end position="1330"/>
    </location>
</feature>
<dbReference type="PROSITE" id="PS00916">
    <property type="entry name" value="PI3_4_KINASE_2"/>
    <property type="match status" value="1"/>
</dbReference>
<feature type="region of interest" description="Disordered" evidence="6">
    <location>
        <begin position="662"/>
        <end position="720"/>
    </location>
</feature>
<evidence type="ECO:0000256" key="5">
    <source>
        <dbReference type="PROSITE-ProRule" id="PRU00880"/>
    </source>
</evidence>
<comment type="caution">
    <text evidence="11">The sequence shown here is derived from an EMBL/GenBank/DDBJ whole genome shotgun (WGS) entry which is preliminary data.</text>
</comment>
<dbReference type="PROSITE" id="PS50290">
    <property type="entry name" value="PI3_4_KINASE_3"/>
    <property type="match status" value="2"/>
</dbReference>
<evidence type="ECO:0000259" key="7">
    <source>
        <dbReference type="PROSITE" id="PS50290"/>
    </source>
</evidence>
<dbReference type="InterPro" id="IPR011009">
    <property type="entry name" value="Kinase-like_dom_sf"/>
</dbReference>
<dbReference type="InterPro" id="IPR029071">
    <property type="entry name" value="Ubiquitin-like_domsf"/>
</dbReference>
<feature type="region of interest" description="Disordered" evidence="6">
    <location>
        <begin position="567"/>
        <end position="640"/>
    </location>
</feature>